<organism evidence="1 2">
    <name type="scientific">Candidatus Aramenus sulfurataquae</name>
    <dbReference type="NCBI Taxonomy" id="1326980"/>
    <lineage>
        <taxon>Archaea</taxon>
        <taxon>Thermoproteota</taxon>
        <taxon>Thermoprotei</taxon>
        <taxon>Sulfolobales</taxon>
        <taxon>Sulfolobaceae</taxon>
        <taxon>Candidatus Aramenus</taxon>
    </lineage>
</organism>
<accession>A0ACC6TQN8</accession>
<sequence>MILARLLSKELLELGITSIYSKRDSLQRIAVDVLIKELKLKEGEFQGKARREELGIRIISGKGEDRAQATLSQEGREILREFPKTPLFVIDLGFWNYHSEKEKKRLYVQVLSSVDAIRRYLWDYNISLNHSPFKLTSIPNKVRYDVKPSGKAIVLNPYGDVVATDELLRSADTFILGGIVDESGWKGATTALSERFGYDFPQVRIELRGSRVGVPDRINKIIEIIMEVREGKSLEEAIIENQSSADKYLRILRDGNPEETGRWLRASEKVIKRAKRILSRTRPGSSSSPQ</sequence>
<dbReference type="EC" id="2.1.1.218" evidence="1"/>
<proteinExistence type="predicted"/>
<evidence type="ECO:0000313" key="1">
    <source>
        <dbReference type="EMBL" id="MEW9492095.1"/>
    </source>
</evidence>
<evidence type="ECO:0000313" key="2">
    <source>
        <dbReference type="Proteomes" id="UP000053480"/>
    </source>
</evidence>
<keyword evidence="1" id="KW-0489">Methyltransferase</keyword>
<reference evidence="1" key="1">
    <citation type="submission" date="2024-07" db="EMBL/GenBank/DDBJ databases">
        <title>Metagenome and Metagenome-Assembled Genomes of Archaea from a hot spring from the geothermal field of Los Azufres, Mexico.</title>
        <authorList>
            <person name="Marin-Paredes R."/>
            <person name="Martinez-Romero E."/>
            <person name="Servin-Garciduenas L.E."/>
        </authorList>
    </citation>
    <scope>NUCLEOTIDE SEQUENCE</scope>
    <source>
        <strain evidence="1">AZ1-454</strain>
    </source>
</reference>
<dbReference type="EMBL" id="JZWS03000011">
    <property type="protein sequence ID" value="MEW9492095.1"/>
    <property type="molecule type" value="Genomic_DNA"/>
</dbReference>
<gene>
    <name evidence="1" type="primary">trm10</name>
    <name evidence="1" type="ORF">TQ35_0007855</name>
</gene>
<protein>
    <submittedName>
        <fullName evidence="1">tRNA (Adenine(9)-N1)-methyltransferase Trm10</fullName>
        <ecNumber evidence="1">2.1.1.218</ecNumber>
    </submittedName>
</protein>
<name>A0ACC6TQN8_9CREN</name>
<comment type="caution">
    <text evidence="1">The sequence shown here is derived from an EMBL/GenBank/DDBJ whole genome shotgun (WGS) entry which is preliminary data.</text>
</comment>
<keyword evidence="1" id="KW-0808">Transferase</keyword>
<dbReference type="Proteomes" id="UP000053480">
    <property type="component" value="Unassembled WGS sequence"/>
</dbReference>